<evidence type="ECO:0000313" key="1">
    <source>
        <dbReference type="EnsemblMetazoa" id="Aqu2.1.01959_001"/>
    </source>
</evidence>
<dbReference type="InParanoid" id="A0A1X7SIS9"/>
<reference evidence="1" key="1">
    <citation type="submission" date="2017-05" db="UniProtKB">
        <authorList>
            <consortium name="EnsemblMetazoa"/>
        </authorList>
    </citation>
    <scope>IDENTIFICATION</scope>
</reference>
<protein>
    <submittedName>
        <fullName evidence="1">Uncharacterized protein</fullName>
    </submittedName>
</protein>
<sequence>MVDYYQSVALKDSHVFNGDAESVCQVILDSPYDEMFFVPDDTPIITGSNDTVPTTDTINIFSVASGHLYERFLRLGV</sequence>
<dbReference type="EnsemblMetazoa" id="Aqu2.1.01959_001">
    <property type="protein sequence ID" value="Aqu2.1.01959_001"/>
    <property type="gene ID" value="Aqu2.1.01959"/>
</dbReference>
<dbReference type="eggNOG" id="KOG1879">
    <property type="taxonomic scope" value="Eukaryota"/>
</dbReference>
<proteinExistence type="predicted"/>
<dbReference type="AlphaFoldDB" id="A0A1X7SIS9"/>
<name>A0A1X7SIS9_AMPQE</name>
<organism evidence="1">
    <name type="scientific">Amphimedon queenslandica</name>
    <name type="common">Sponge</name>
    <dbReference type="NCBI Taxonomy" id="400682"/>
    <lineage>
        <taxon>Eukaryota</taxon>
        <taxon>Metazoa</taxon>
        <taxon>Porifera</taxon>
        <taxon>Demospongiae</taxon>
        <taxon>Heteroscleromorpha</taxon>
        <taxon>Haplosclerida</taxon>
        <taxon>Niphatidae</taxon>
        <taxon>Amphimedon</taxon>
    </lineage>
</organism>
<accession>A0A1X7SIS9</accession>